<keyword evidence="3" id="KW-1185">Reference proteome</keyword>
<dbReference type="Proteomes" id="UP001396334">
    <property type="component" value="Unassembled WGS sequence"/>
</dbReference>
<feature type="domain" description="Tf2-1-like SH3-like" evidence="1">
    <location>
        <begin position="17"/>
        <end position="81"/>
    </location>
</feature>
<dbReference type="PANTHER" id="PTHR46148:SF52">
    <property type="entry name" value="OS04G0603800 PROTEIN"/>
    <property type="match status" value="1"/>
</dbReference>
<evidence type="ECO:0000259" key="1">
    <source>
        <dbReference type="Pfam" id="PF24626"/>
    </source>
</evidence>
<dbReference type="EMBL" id="JBBPBN010000004">
    <property type="protein sequence ID" value="KAK9040867.1"/>
    <property type="molecule type" value="Genomic_DNA"/>
</dbReference>
<reference evidence="2 3" key="1">
    <citation type="journal article" date="2024" name="G3 (Bethesda)">
        <title>Genome assembly of Hibiscus sabdariffa L. provides insights into metabolisms of medicinal natural products.</title>
        <authorList>
            <person name="Kim T."/>
        </authorList>
    </citation>
    <scope>NUCLEOTIDE SEQUENCE [LARGE SCALE GENOMIC DNA]</scope>
    <source>
        <strain evidence="2">TK-2024</strain>
        <tissue evidence="2">Old leaves</tissue>
    </source>
</reference>
<accession>A0ABR2TUE8</accession>
<dbReference type="Pfam" id="PF24626">
    <property type="entry name" value="SH3_Tf2-1"/>
    <property type="match status" value="1"/>
</dbReference>
<dbReference type="InterPro" id="IPR056924">
    <property type="entry name" value="SH3_Tf2-1"/>
</dbReference>
<organism evidence="2 3">
    <name type="scientific">Hibiscus sabdariffa</name>
    <name type="common">roselle</name>
    <dbReference type="NCBI Taxonomy" id="183260"/>
    <lineage>
        <taxon>Eukaryota</taxon>
        <taxon>Viridiplantae</taxon>
        <taxon>Streptophyta</taxon>
        <taxon>Embryophyta</taxon>
        <taxon>Tracheophyta</taxon>
        <taxon>Spermatophyta</taxon>
        <taxon>Magnoliopsida</taxon>
        <taxon>eudicotyledons</taxon>
        <taxon>Gunneridae</taxon>
        <taxon>Pentapetalae</taxon>
        <taxon>rosids</taxon>
        <taxon>malvids</taxon>
        <taxon>Malvales</taxon>
        <taxon>Malvaceae</taxon>
        <taxon>Malvoideae</taxon>
        <taxon>Hibiscus</taxon>
    </lineage>
</organism>
<evidence type="ECO:0000313" key="3">
    <source>
        <dbReference type="Proteomes" id="UP001396334"/>
    </source>
</evidence>
<dbReference type="SUPFAM" id="SSF54160">
    <property type="entry name" value="Chromo domain-like"/>
    <property type="match status" value="1"/>
</dbReference>
<evidence type="ECO:0000313" key="2">
    <source>
        <dbReference type="EMBL" id="KAK9040867.1"/>
    </source>
</evidence>
<comment type="caution">
    <text evidence="2">The sequence shown here is derived from an EMBL/GenBank/DDBJ whole genome shotgun (WGS) entry which is preliminary data.</text>
</comment>
<protein>
    <recommendedName>
        <fullName evidence="1">Tf2-1-like SH3-like domain-containing protein</fullName>
    </recommendedName>
</protein>
<dbReference type="PANTHER" id="PTHR46148">
    <property type="entry name" value="CHROMO DOMAIN-CONTAINING PROTEIN"/>
    <property type="match status" value="1"/>
</dbReference>
<proteinExistence type="predicted"/>
<name>A0ABR2TUE8_9ROSI</name>
<sequence>MKQYADANRTERNYEVGDLVYLKLQPYRQTTVVVRTNLKLSARFFGPYRILEKIGTVAYKLNLPPTLKIHLVFHVSLLKKKIGNQVVTSMNPPEVGEDGTLRVYPTMVLDKRVVKRHNQPVSQLLIQWSNLGDECATWEDYSALKRQFPDFDPWGQGSSAGEGNVMHTREKLGIANGIGKKSEIV</sequence>
<dbReference type="InterPro" id="IPR016197">
    <property type="entry name" value="Chromo-like_dom_sf"/>
</dbReference>
<gene>
    <name evidence="2" type="ORF">V6N11_016003</name>
</gene>